<dbReference type="Gene3D" id="1.10.1740.70">
    <property type="entry name" value="ChaB"/>
    <property type="match status" value="1"/>
</dbReference>
<evidence type="ECO:0000313" key="1">
    <source>
        <dbReference type="EMBL" id="PPQ25802.1"/>
    </source>
</evidence>
<gene>
    <name evidence="1" type="ORF">CCS01_31995</name>
</gene>
<dbReference type="InterPro" id="IPR009317">
    <property type="entry name" value="ChaB"/>
</dbReference>
<dbReference type="EMBL" id="NHRY01000277">
    <property type="protein sequence ID" value="PPQ25802.1"/>
    <property type="molecule type" value="Genomic_DNA"/>
</dbReference>
<comment type="caution">
    <text evidence="1">The sequence shown here is derived from an EMBL/GenBank/DDBJ whole genome shotgun (WGS) entry which is preliminary data.</text>
</comment>
<dbReference type="SUPFAM" id="SSF140376">
    <property type="entry name" value="ChaB-like"/>
    <property type="match status" value="1"/>
</dbReference>
<dbReference type="Proteomes" id="UP000239724">
    <property type="component" value="Unassembled WGS sequence"/>
</dbReference>
<name>A0A2S6MTW9_RHOGL</name>
<sequence length="70" mass="8015">MPYRSISDLPDSVRTHLPPHAAEIFVAAFNNAWQQYAGDPDQEATAHRIAWSAVKRRYHKVGDVWMPIAR</sequence>
<dbReference type="InterPro" id="IPR037205">
    <property type="entry name" value="ChaB_sf"/>
</dbReference>
<accession>A0A2S6MTW9</accession>
<dbReference type="OrthoDB" id="73307at2"/>
<evidence type="ECO:0000313" key="2">
    <source>
        <dbReference type="Proteomes" id="UP000239724"/>
    </source>
</evidence>
<organism evidence="1 2">
    <name type="scientific">Rhodopila globiformis</name>
    <name type="common">Rhodopseudomonas globiformis</name>
    <dbReference type="NCBI Taxonomy" id="1071"/>
    <lineage>
        <taxon>Bacteria</taxon>
        <taxon>Pseudomonadati</taxon>
        <taxon>Pseudomonadota</taxon>
        <taxon>Alphaproteobacteria</taxon>
        <taxon>Acetobacterales</taxon>
        <taxon>Acetobacteraceae</taxon>
        <taxon>Rhodopila</taxon>
    </lineage>
</organism>
<reference evidence="1 2" key="1">
    <citation type="journal article" date="2018" name="Arch. Microbiol.">
        <title>New insights into the metabolic potential of the phototrophic purple bacterium Rhodopila globiformis DSM 161(T) from its draft genome sequence and evidence for a vanadium-dependent nitrogenase.</title>
        <authorList>
            <person name="Imhoff J.F."/>
            <person name="Rahn T."/>
            <person name="Kunzel S."/>
            <person name="Neulinger S.C."/>
        </authorList>
    </citation>
    <scope>NUCLEOTIDE SEQUENCE [LARGE SCALE GENOMIC DNA]</scope>
    <source>
        <strain evidence="1 2">DSM 161</strain>
    </source>
</reference>
<protein>
    <submittedName>
        <fullName evidence="1">Cation transporter</fullName>
    </submittedName>
</protein>
<proteinExistence type="predicted"/>
<keyword evidence="2" id="KW-1185">Reference proteome</keyword>
<dbReference type="Pfam" id="PF06150">
    <property type="entry name" value="ChaB"/>
    <property type="match status" value="1"/>
</dbReference>
<dbReference type="AlphaFoldDB" id="A0A2S6MTW9"/>